<name>A0A4R4AH54_MARGR</name>
<sequence>MSYQTDEEKAEAIKKWWRDNGVAVFAGLALGLVIIFGWRYWNDYRTDLAAQASTHFEQMLYSAEDADAATVLAKQSEQLDADFGATPYAALGALVAAKGLYQAGEAEAAIARLERVIDDAPDAALARLAALRLARIQLAEGALDAAESTITDHDDSPEFSADFAAVRGDLAAARGDLDTAREAYETAIEGGAALSQLIQLKLDNLPSAG</sequence>
<reference evidence="11 12" key="1">
    <citation type="submission" date="2019-03" db="EMBL/GenBank/DDBJ databases">
        <title>Genomic Encyclopedia of Type Strains, Phase IV (KMG-IV): sequencing the most valuable type-strain genomes for metagenomic binning, comparative biology and taxonomic classification.</title>
        <authorList>
            <person name="Goeker M."/>
        </authorList>
    </citation>
    <scope>NUCLEOTIDE SEQUENCE [LARGE SCALE GENOMIC DNA]</scope>
    <source>
        <strain evidence="11 12">DSM 203</strain>
    </source>
</reference>
<dbReference type="RefSeq" id="WP_132228782.1">
    <property type="nucleotide sequence ID" value="NZ_JAKEDQ010000002.1"/>
</dbReference>
<dbReference type="PIRSF" id="PIRSF006170">
    <property type="entry name" value="YfgM"/>
    <property type="match status" value="1"/>
</dbReference>
<dbReference type="InterPro" id="IPR018704">
    <property type="entry name" value="SecYEG/CpoB_TPR"/>
</dbReference>
<dbReference type="PANTHER" id="PTHR38035">
    <property type="entry name" value="UPF0070 PROTEIN YFGM"/>
    <property type="match status" value="1"/>
</dbReference>
<evidence type="ECO:0000256" key="1">
    <source>
        <dbReference type="ARBA" id="ARBA00004401"/>
    </source>
</evidence>
<dbReference type="AlphaFoldDB" id="A0A4R4AH54"/>
<dbReference type="SUPFAM" id="SSF48452">
    <property type="entry name" value="TPR-like"/>
    <property type="match status" value="1"/>
</dbReference>
<dbReference type="Gene3D" id="1.25.40.10">
    <property type="entry name" value="Tetratricopeptide repeat domain"/>
    <property type="match status" value="1"/>
</dbReference>
<keyword evidence="3 9" id="KW-0812">Transmembrane</keyword>
<feature type="domain" description="Ancillary SecYEG translocon subunit/Cell division coordinator CpoB TPR" evidence="10">
    <location>
        <begin position="14"/>
        <end position="206"/>
    </location>
</feature>
<evidence type="ECO:0000256" key="5">
    <source>
        <dbReference type="ARBA" id="ARBA00023136"/>
    </source>
</evidence>
<evidence type="ECO:0000313" key="11">
    <source>
        <dbReference type="EMBL" id="TCW38445.1"/>
    </source>
</evidence>
<comment type="caution">
    <text evidence="11">The sequence shown here is derived from an EMBL/GenBank/DDBJ whole genome shotgun (WGS) entry which is preliminary data.</text>
</comment>
<evidence type="ECO:0000259" key="10">
    <source>
        <dbReference type="Pfam" id="PF09976"/>
    </source>
</evidence>
<keyword evidence="4 9" id="KW-1133">Transmembrane helix</keyword>
<evidence type="ECO:0000256" key="8">
    <source>
        <dbReference type="ARBA" id="ARBA00024235"/>
    </source>
</evidence>
<evidence type="ECO:0000256" key="2">
    <source>
        <dbReference type="ARBA" id="ARBA00022475"/>
    </source>
</evidence>
<dbReference type="Pfam" id="PF09976">
    <property type="entry name" value="TPR_21"/>
    <property type="match status" value="1"/>
</dbReference>
<evidence type="ECO:0000256" key="4">
    <source>
        <dbReference type="ARBA" id="ARBA00022989"/>
    </source>
</evidence>
<gene>
    <name evidence="11" type="ORF">EDC29_102340</name>
</gene>
<keyword evidence="2" id="KW-1003">Cell membrane</keyword>
<protein>
    <recommendedName>
        <fullName evidence="8">Ancillary SecYEG translocon subunit</fullName>
    </recommendedName>
</protein>
<feature type="transmembrane region" description="Helical" evidence="9">
    <location>
        <begin position="21"/>
        <end position="41"/>
    </location>
</feature>
<dbReference type="GO" id="GO:0044877">
    <property type="term" value="F:protein-containing complex binding"/>
    <property type="evidence" value="ECO:0007669"/>
    <property type="project" value="InterPro"/>
</dbReference>
<keyword evidence="5 9" id="KW-0472">Membrane</keyword>
<dbReference type="EMBL" id="SMDC01000002">
    <property type="protein sequence ID" value="TCW38445.1"/>
    <property type="molecule type" value="Genomic_DNA"/>
</dbReference>
<dbReference type="InterPro" id="IPR011990">
    <property type="entry name" value="TPR-like_helical_dom_sf"/>
</dbReference>
<proteinExistence type="inferred from homology"/>
<keyword evidence="6" id="KW-0143">Chaperone</keyword>
<dbReference type="PANTHER" id="PTHR38035:SF1">
    <property type="entry name" value="ANCILLARY SECYEG TRANSLOCON SUBUNIT"/>
    <property type="match status" value="1"/>
</dbReference>
<dbReference type="InterPro" id="IPR026039">
    <property type="entry name" value="YfgM"/>
</dbReference>
<dbReference type="GO" id="GO:0005886">
    <property type="term" value="C:plasma membrane"/>
    <property type="evidence" value="ECO:0007669"/>
    <property type="project" value="UniProtKB-SubCell"/>
</dbReference>
<evidence type="ECO:0000256" key="9">
    <source>
        <dbReference type="SAM" id="Phobius"/>
    </source>
</evidence>
<comment type="similarity">
    <text evidence="7">Belongs to the YfgM family.</text>
</comment>
<evidence type="ECO:0000256" key="3">
    <source>
        <dbReference type="ARBA" id="ARBA00022692"/>
    </source>
</evidence>
<evidence type="ECO:0000256" key="7">
    <source>
        <dbReference type="ARBA" id="ARBA00024197"/>
    </source>
</evidence>
<evidence type="ECO:0000313" key="12">
    <source>
        <dbReference type="Proteomes" id="UP000295247"/>
    </source>
</evidence>
<dbReference type="Proteomes" id="UP000295247">
    <property type="component" value="Unassembled WGS sequence"/>
</dbReference>
<accession>A0A4R4AH54</accession>
<organism evidence="11 12">
    <name type="scientific">Marichromatium gracile</name>
    <name type="common">Chromatium gracile</name>
    <dbReference type="NCBI Taxonomy" id="1048"/>
    <lineage>
        <taxon>Bacteria</taxon>
        <taxon>Pseudomonadati</taxon>
        <taxon>Pseudomonadota</taxon>
        <taxon>Gammaproteobacteria</taxon>
        <taxon>Chromatiales</taxon>
        <taxon>Chromatiaceae</taxon>
        <taxon>Marichromatium</taxon>
    </lineage>
</organism>
<evidence type="ECO:0000256" key="6">
    <source>
        <dbReference type="ARBA" id="ARBA00023186"/>
    </source>
</evidence>
<comment type="subcellular location">
    <subcellularLocation>
        <location evidence="1">Cell membrane</location>
        <topology evidence="1">Single-pass type II membrane protein</topology>
    </subcellularLocation>
</comment>